<reference evidence="4 5" key="1">
    <citation type="submission" date="2019-03" db="EMBL/GenBank/DDBJ databases">
        <title>Genomic Encyclopedia of Type Strains, Phase IV (KMG-IV): sequencing the most valuable type-strain genomes for metagenomic binning, comparative biology and taxonomic classification.</title>
        <authorList>
            <person name="Goeker M."/>
        </authorList>
    </citation>
    <scope>NUCLEOTIDE SEQUENCE [LARGE SCALE GENOMIC DNA]</scope>
    <source>
        <strain evidence="4 5">DSM 45934</strain>
    </source>
</reference>
<sequence>MDHHSGVSRLDVSVVIPVYNMGPQLRFTLSALCSQTVEPDRYEVIVVDDASPHDVLRESAEVIDRVPRCTTLRRRTGGSAGAARNLGAAQAIGSVLVFLDADCVAAPDLLAAHLAAQHESSVAACGNTFARELTPSAWSLLMGDPWPLHDPVELMARARSDPRLSDDRATELNGRPEDTDWAFFWTQNVSVRRDDFHRVGGFCEQFPGKGVEDMEFALRLRDHGVPTVFLPEAQAFHQPHDRDRLGDLIRDRRNDHLMLRRHPRLEVEAVCSYGIGKARTVWPALRRFAANLDPATIDCAELSSLPAVRDLLRETSRVAVIGAAGSWPTELPPPARIIGPVQPDPGSPDHMPLMGTRLPFDDNTFDLVLITKYWRLLPVPTLCRVLDEAVRCGRRTIMLDSPAEHARGSSAADLAAVLHDAGQPFWEFSFPLRRELHQFHFERFDQAAHMADRALDVRLLPWPVRPFSEVLS</sequence>
<feature type="domain" description="Glycosyltransferase 2-like" evidence="2">
    <location>
        <begin position="13"/>
        <end position="141"/>
    </location>
</feature>
<dbReference type="SUPFAM" id="SSF53448">
    <property type="entry name" value="Nucleotide-diphospho-sugar transferases"/>
    <property type="match status" value="1"/>
</dbReference>
<dbReference type="Pfam" id="PF02709">
    <property type="entry name" value="Glyco_transf_7C"/>
    <property type="match status" value="1"/>
</dbReference>
<name>A0A4R2JQ54_9PSEU</name>
<dbReference type="InterPro" id="IPR001173">
    <property type="entry name" value="Glyco_trans_2-like"/>
</dbReference>
<dbReference type="InterPro" id="IPR027791">
    <property type="entry name" value="Galactosyl_T_C"/>
</dbReference>
<protein>
    <submittedName>
        <fullName evidence="4">GT2 family glycosyltransferase</fullName>
    </submittedName>
</protein>
<gene>
    <name evidence="4" type="ORF">EV192_103731</name>
</gene>
<dbReference type="Gene3D" id="3.90.550.10">
    <property type="entry name" value="Spore Coat Polysaccharide Biosynthesis Protein SpsA, Chain A"/>
    <property type="match status" value="1"/>
</dbReference>
<comment type="caution">
    <text evidence="4">The sequence shown here is derived from an EMBL/GenBank/DDBJ whole genome shotgun (WGS) entry which is preliminary data.</text>
</comment>
<feature type="domain" description="Galactosyltransferase C-terminal" evidence="3">
    <location>
        <begin position="184"/>
        <end position="234"/>
    </location>
</feature>
<keyword evidence="5" id="KW-1185">Reference proteome</keyword>
<evidence type="ECO:0000313" key="4">
    <source>
        <dbReference type="EMBL" id="TCO61147.1"/>
    </source>
</evidence>
<dbReference type="CDD" id="cd00761">
    <property type="entry name" value="Glyco_tranf_GTA_type"/>
    <property type="match status" value="1"/>
</dbReference>
<evidence type="ECO:0000313" key="5">
    <source>
        <dbReference type="Proteomes" id="UP000295680"/>
    </source>
</evidence>
<accession>A0A4R2JQ54</accession>
<dbReference type="RefSeq" id="WP_132116641.1">
    <property type="nucleotide sequence ID" value="NZ_SLWS01000003.1"/>
</dbReference>
<dbReference type="InterPro" id="IPR029044">
    <property type="entry name" value="Nucleotide-diphossugar_trans"/>
</dbReference>
<dbReference type="OrthoDB" id="4120491at2"/>
<dbReference type="InterPro" id="IPR050834">
    <property type="entry name" value="Glycosyltransf_2"/>
</dbReference>
<dbReference type="AlphaFoldDB" id="A0A4R2JQ54"/>
<dbReference type="GO" id="GO:0016740">
    <property type="term" value="F:transferase activity"/>
    <property type="evidence" value="ECO:0007669"/>
    <property type="project" value="UniProtKB-KW"/>
</dbReference>
<dbReference type="PANTHER" id="PTHR43685">
    <property type="entry name" value="GLYCOSYLTRANSFERASE"/>
    <property type="match status" value="1"/>
</dbReference>
<dbReference type="Pfam" id="PF00535">
    <property type="entry name" value="Glycos_transf_2"/>
    <property type="match status" value="1"/>
</dbReference>
<proteinExistence type="predicted"/>
<evidence type="ECO:0000256" key="1">
    <source>
        <dbReference type="ARBA" id="ARBA00022679"/>
    </source>
</evidence>
<keyword evidence="1 4" id="KW-0808">Transferase</keyword>
<organism evidence="4 5">
    <name type="scientific">Actinocrispum wychmicini</name>
    <dbReference type="NCBI Taxonomy" id="1213861"/>
    <lineage>
        <taxon>Bacteria</taxon>
        <taxon>Bacillati</taxon>
        <taxon>Actinomycetota</taxon>
        <taxon>Actinomycetes</taxon>
        <taxon>Pseudonocardiales</taxon>
        <taxon>Pseudonocardiaceae</taxon>
        <taxon>Actinocrispum</taxon>
    </lineage>
</organism>
<dbReference type="PANTHER" id="PTHR43685:SF3">
    <property type="entry name" value="SLR2126 PROTEIN"/>
    <property type="match status" value="1"/>
</dbReference>
<dbReference type="Proteomes" id="UP000295680">
    <property type="component" value="Unassembled WGS sequence"/>
</dbReference>
<evidence type="ECO:0000259" key="2">
    <source>
        <dbReference type="Pfam" id="PF00535"/>
    </source>
</evidence>
<evidence type="ECO:0000259" key="3">
    <source>
        <dbReference type="Pfam" id="PF02709"/>
    </source>
</evidence>
<dbReference type="EMBL" id="SLWS01000003">
    <property type="protein sequence ID" value="TCO61147.1"/>
    <property type="molecule type" value="Genomic_DNA"/>
</dbReference>